<evidence type="ECO:0000313" key="3">
    <source>
        <dbReference type="Proteomes" id="UP000085678"/>
    </source>
</evidence>
<keyword evidence="3" id="KW-1185">Reference proteome</keyword>
<reference evidence="4" key="1">
    <citation type="submission" date="2025-08" db="UniProtKB">
        <authorList>
            <consortium name="RefSeq"/>
        </authorList>
    </citation>
    <scope>IDENTIFICATION</scope>
    <source>
        <tissue evidence="4">Gonads</tissue>
    </source>
</reference>
<dbReference type="InterPro" id="IPR031953">
    <property type="entry name" value="mRNA_decap_C"/>
</dbReference>
<feature type="domain" description="mRNA-decapping enzyme C-terminal" evidence="2">
    <location>
        <begin position="54"/>
        <end position="93"/>
    </location>
</feature>
<dbReference type="GeneID" id="106159801"/>
<protein>
    <submittedName>
        <fullName evidence="4">mRNA-decapping enzyme 1B-like</fullName>
    </submittedName>
</protein>
<evidence type="ECO:0000313" key="4">
    <source>
        <dbReference type="RefSeq" id="XP_013391657.1"/>
    </source>
</evidence>
<organism evidence="3 4">
    <name type="scientific">Lingula anatina</name>
    <name type="common">Brachiopod</name>
    <name type="synonym">Lingula unguis</name>
    <dbReference type="NCBI Taxonomy" id="7574"/>
    <lineage>
        <taxon>Eukaryota</taxon>
        <taxon>Metazoa</taxon>
        <taxon>Spiralia</taxon>
        <taxon>Lophotrochozoa</taxon>
        <taxon>Brachiopoda</taxon>
        <taxon>Linguliformea</taxon>
        <taxon>Lingulata</taxon>
        <taxon>Lingulida</taxon>
        <taxon>Linguloidea</taxon>
        <taxon>Lingulidae</taxon>
        <taxon>Lingula</taxon>
    </lineage>
</organism>
<dbReference type="AlphaFoldDB" id="A0A1S3I066"/>
<gene>
    <name evidence="4" type="primary">LOC106159801</name>
</gene>
<proteinExistence type="predicted"/>
<dbReference type="KEGG" id="lak:106159801"/>
<feature type="region of interest" description="Disordered" evidence="1">
    <location>
        <begin position="30"/>
        <end position="54"/>
    </location>
</feature>
<accession>A0A1S3I066</accession>
<dbReference type="Gene3D" id="6.10.140.2030">
    <property type="match status" value="1"/>
</dbReference>
<dbReference type="STRING" id="7574.A0A1S3I066"/>
<evidence type="ECO:0000259" key="2">
    <source>
        <dbReference type="Pfam" id="PF16741"/>
    </source>
</evidence>
<name>A0A1S3I066_LINAN</name>
<sequence>MAFEQPVKKSSPPVSAGPVAAASQMFSYTGGGPVCTSSPDQSPPVAPPGPAHINPLTREQMQQALLYLIKNDPSFMSVLHEAYVKSLTESFSKR</sequence>
<dbReference type="InParanoid" id="A0A1S3I066"/>
<dbReference type="Proteomes" id="UP000085678">
    <property type="component" value="Unplaced"/>
</dbReference>
<evidence type="ECO:0000256" key="1">
    <source>
        <dbReference type="SAM" id="MobiDB-lite"/>
    </source>
</evidence>
<dbReference type="OrthoDB" id="440673at2759"/>
<feature type="compositionally biased region" description="Pro residues" evidence="1">
    <location>
        <begin position="41"/>
        <end position="50"/>
    </location>
</feature>
<dbReference type="Pfam" id="PF16741">
    <property type="entry name" value="mRNA_decap_C"/>
    <property type="match status" value="1"/>
</dbReference>
<dbReference type="RefSeq" id="XP_013391657.1">
    <property type="nucleotide sequence ID" value="XM_013536203.1"/>
</dbReference>